<evidence type="ECO:0000313" key="15">
    <source>
        <dbReference type="EMBL" id="KAK3893626.1"/>
    </source>
</evidence>
<gene>
    <name evidence="15" type="ORF">Pcinc_002539</name>
    <name evidence="16" type="ORF">Pcinc_002544</name>
    <name evidence="14" type="ORF">Pcinc_007820</name>
    <name evidence="13" type="ORF">Pcinc_018749</name>
</gene>
<keyword evidence="3" id="KW-0813">Transport</keyword>
<dbReference type="EMBL" id="JAWQEG010001819">
    <property type="protein sequence ID" value="KAK3876464.1"/>
    <property type="molecule type" value="Genomic_DNA"/>
</dbReference>
<comment type="caution">
    <text evidence="15">The sequence shown here is derived from an EMBL/GenBank/DDBJ whole genome shotgun (WGS) entry which is preliminary data.</text>
</comment>
<dbReference type="GO" id="GO:0005886">
    <property type="term" value="C:plasma membrane"/>
    <property type="evidence" value="ECO:0007669"/>
    <property type="project" value="UniProtKB-SubCell"/>
</dbReference>
<proteinExistence type="inferred from homology"/>
<dbReference type="Proteomes" id="UP001286313">
    <property type="component" value="Unassembled WGS sequence"/>
</dbReference>
<dbReference type="PROSITE" id="PS50283">
    <property type="entry name" value="NA_SOLUT_SYMP_3"/>
    <property type="match status" value="1"/>
</dbReference>
<evidence type="ECO:0000256" key="1">
    <source>
        <dbReference type="ARBA" id="ARBA00004651"/>
    </source>
</evidence>
<dbReference type="InterPro" id="IPR038377">
    <property type="entry name" value="Na/Glc_symporter_sf"/>
</dbReference>
<feature type="transmembrane region" description="Helical" evidence="12">
    <location>
        <begin position="96"/>
        <end position="117"/>
    </location>
</feature>
<dbReference type="AlphaFoldDB" id="A0AAE1GKN9"/>
<dbReference type="InterPro" id="IPR001734">
    <property type="entry name" value="Na/solute_symporter"/>
</dbReference>
<feature type="transmembrane region" description="Helical" evidence="12">
    <location>
        <begin position="52"/>
        <end position="76"/>
    </location>
</feature>
<dbReference type="Pfam" id="PF00474">
    <property type="entry name" value="SSF"/>
    <property type="match status" value="1"/>
</dbReference>
<evidence type="ECO:0000313" key="13">
    <source>
        <dbReference type="EMBL" id="KAK3876464.1"/>
    </source>
</evidence>
<keyword evidence="6 12" id="KW-1133">Transmembrane helix</keyword>
<dbReference type="EMBL" id="JAWQEG010000586">
    <property type="protein sequence ID" value="KAK3888108.1"/>
    <property type="molecule type" value="Genomic_DNA"/>
</dbReference>
<keyword evidence="5 12" id="KW-0812">Transmembrane</keyword>
<organism evidence="15 17">
    <name type="scientific">Petrolisthes cinctipes</name>
    <name type="common">Flat porcelain crab</name>
    <dbReference type="NCBI Taxonomy" id="88211"/>
    <lineage>
        <taxon>Eukaryota</taxon>
        <taxon>Metazoa</taxon>
        <taxon>Ecdysozoa</taxon>
        <taxon>Arthropoda</taxon>
        <taxon>Crustacea</taxon>
        <taxon>Multicrustacea</taxon>
        <taxon>Malacostraca</taxon>
        <taxon>Eumalacostraca</taxon>
        <taxon>Eucarida</taxon>
        <taxon>Decapoda</taxon>
        <taxon>Pleocyemata</taxon>
        <taxon>Anomura</taxon>
        <taxon>Galatheoidea</taxon>
        <taxon>Porcellanidae</taxon>
        <taxon>Petrolisthes</taxon>
    </lineage>
</organism>
<evidence type="ECO:0000256" key="5">
    <source>
        <dbReference type="ARBA" id="ARBA00022692"/>
    </source>
</evidence>
<dbReference type="GO" id="GO:0015293">
    <property type="term" value="F:symporter activity"/>
    <property type="evidence" value="ECO:0007669"/>
    <property type="project" value="TreeGrafter"/>
</dbReference>
<dbReference type="InterPro" id="IPR051163">
    <property type="entry name" value="Sodium:Solute_Symporter_SSF"/>
</dbReference>
<keyword evidence="9 12" id="KW-0472">Membrane</keyword>
<evidence type="ECO:0000256" key="6">
    <source>
        <dbReference type="ARBA" id="ARBA00022989"/>
    </source>
</evidence>
<dbReference type="EMBL" id="JAWQEG010000193">
    <property type="protein sequence ID" value="KAK3893631.1"/>
    <property type="molecule type" value="Genomic_DNA"/>
</dbReference>
<evidence type="ECO:0000256" key="8">
    <source>
        <dbReference type="ARBA" id="ARBA00023065"/>
    </source>
</evidence>
<dbReference type="GO" id="GO:0006814">
    <property type="term" value="P:sodium ion transport"/>
    <property type="evidence" value="ECO:0007669"/>
    <property type="project" value="UniProtKB-KW"/>
</dbReference>
<sequence length="136" mass="14799">MGMFLYAPSLALSTVTNLSVLASMCIMGGICTFYTTIGGVKAVVYTDVLQTLLMFGGVLVVVILCCRDLGGVANVIDMADLGQRLEFFNMDPSPYVRHTFWSTFTFGFFLVISVVGLNQSTLQRFISVSSLTIALR</sequence>
<dbReference type="Gene3D" id="1.20.1730.10">
    <property type="entry name" value="Sodium/glucose cotransporter"/>
    <property type="match status" value="1"/>
</dbReference>
<name>A0AAE1GKN9_PETCI</name>
<evidence type="ECO:0000313" key="14">
    <source>
        <dbReference type="EMBL" id="KAK3888108.1"/>
    </source>
</evidence>
<evidence type="ECO:0008006" key="18">
    <source>
        <dbReference type="Google" id="ProtNLM"/>
    </source>
</evidence>
<keyword evidence="8" id="KW-0406">Ion transport</keyword>
<evidence type="ECO:0000256" key="11">
    <source>
        <dbReference type="RuleBase" id="RU362091"/>
    </source>
</evidence>
<comment type="similarity">
    <text evidence="2 11">Belongs to the sodium:solute symporter (SSF) (TC 2.A.21) family.</text>
</comment>
<evidence type="ECO:0000256" key="7">
    <source>
        <dbReference type="ARBA" id="ARBA00023053"/>
    </source>
</evidence>
<reference evidence="15" key="1">
    <citation type="submission" date="2023-10" db="EMBL/GenBank/DDBJ databases">
        <title>Genome assemblies of two species of porcelain crab, Petrolisthes cinctipes and Petrolisthes manimaculis (Anomura: Porcellanidae).</title>
        <authorList>
            <person name="Angst P."/>
        </authorList>
    </citation>
    <scope>NUCLEOTIDE SEQUENCE</scope>
    <source>
        <strain evidence="15">PB745_01</strain>
        <tissue evidence="15">Gill</tissue>
    </source>
</reference>
<keyword evidence="17" id="KW-1185">Reference proteome</keyword>
<keyword evidence="10" id="KW-0739">Sodium transport</keyword>
<evidence type="ECO:0000256" key="3">
    <source>
        <dbReference type="ARBA" id="ARBA00022448"/>
    </source>
</evidence>
<accession>A0AAE1GKN9</accession>
<keyword evidence="4" id="KW-1003">Cell membrane</keyword>
<evidence type="ECO:0000256" key="9">
    <source>
        <dbReference type="ARBA" id="ARBA00023136"/>
    </source>
</evidence>
<evidence type="ECO:0000313" key="16">
    <source>
        <dbReference type="EMBL" id="KAK3893631.1"/>
    </source>
</evidence>
<protein>
    <recommendedName>
        <fullName evidence="18">Sodium-dependent multivitamin transporter</fullName>
    </recommendedName>
</protein>
<evidence type="ECO:0000256" key="12">
    <source>
        <dbReference type="SAM" id="Phobius"/>
    </source>
</evidence>
<dbReference type="EMBL" id="JAWQEG010000193">
    <property type="protein sequence ID" value="KAK3893626.1"/>
    <property type="molecule type" value="Genomic_DNA"/>
</dbReference>
<feature type="transmembrane region" description="Helical" evidence="12">
    <location>
        <begin position="20"/>
        <end position="40"/>
    </location>
</feature>
<evidence type="ECO:0000256" key="10">
    <source>
        <dbReference type="ARBA" id="ARBA00023201"/>
    </source>
</evidence>
<evidence type="ECO:0000256" key="2">
    <source>
        <dbReference type="ARBA" id="ARBA00006434"/>
    </source>
</evidence>
<evidence type="ECO:0000256" key="4">
    <source>
        <dbReference type="ARBA" id="ARBA00022475"/>
    </source>
</evidence>
<evidence type="ECO:0000313" key="17">
    <source>
        <dbReference type="Proteomes" id="UP001286313"/>
    </source>
</evidence>
<comment type="subcellular location">
    <subcellularLocation>
        <location evidence="1">Cell membrane</location>
        <topology evidence="1">Multi-pass membrane protein</topology>
    </subcellularLocation>
</comment>
<dbReference type="PANTHER" id="PTHR42985">
    <property type="entry name" value="SODIUM-COUPLED MONOCARBOXYLATE TRANSPORTER"/>
    <property type="match status" value="1"/>
</dbReference>
<keyword evidence="7" id="KW-0915">Sodium</keyword>
<dbReference type="PANTHER" id="PTHR42985:SF40">
    <property type="entry name" value="LD47995P-RELATED"/>
    <property type="match status" value="1"/>
</dbReference>